<dbReference type="EMBL" id="CAJVPZ010047265">
    <property type="protein sequence ID" value="CAG8772268.1"/>
    <property type="molecule type" value="Genomic_DNA"/>
</dbReference>
<protein>
    <submittedName>
        <fullName evidence="2">16479_t:CDS:1</fullName>
    </submittedName>
</protein>
<dbReference type="Proteomes" id="UP000789396">
    <property type="component" value="Unassembled WGS sequence"/>
</dbReference>
<evidence type="ECO:0000313" key="3">
    <source>
        <dbReference type="Proteomes" id="UP000789396"/>
    </source>
</evidence>
<accession>A0A9N9JED5</accession>
<reference evidence="2" key="1">
    <citation type="submission" date="2021-06" db="EMBL/GenBank/DDBJ databases">
        <authorList>
            <person name="Kallberg Y."/>
            <person name="Tangrot J."/>
            <person name="Rosling A."/>
        </authorList>
    </citation>
    <scope>NUCLEOTIDE SEQUENCE</scope>
    <source>
        <strain evidence="2">IN212</strain>
    </source>
</reference>
<evidence type="ECO:0000256" key="1">
    <source>
        <dbReference type="SAM" id="MobiDB-lite"/>
    </source>
</evidence>
<comment type="caution">
    <text evidence="2">The sequence shown here is derived from an EMBL/GenBank/DDBJ whole genome shotgun (WGS) entry which is preliminary data.</text>
</comment>
<dbReference type="AlphaFoldDB" id="A0A9N9JED5"/>
<feature type="compositionally biased region" description="Low complexity" evidence="1">
    <location>
        <begin position="52"/>
        <end position="63"/>
    </location>
</feature>
<proteinExistence type="predicted"/>
<keyword evidence="3" id="KW-1185">Reference proteome</keyword>
<name>A0A9N9JED5_9GLOM</name>
<organism evidence="2 3">
    <name type="scientific">Racocetra fulgida</name>
    <dbReference type="NCBI Taxonomy" id="60492"/>
    <lineage>
        <taxon>Eukaryota</taxon>
        <taxon>Fungi</taxon>
        <taxon>Fungi incertae sedis</taxon>
        <taxon>Mucoromycota</taxon>
        <taxon>Glomeromycotina</taxon>
        <taxon>Glomeromycetes</taxon>
        <taxon>Diversisporales</taxon>
        <taxon>Gigasporaceae</taxon>
        <taxon>Racocetra</taxon>
    </lineage>
</organism>
<evidence type="ECO:0000313" key="2">
    <source>
        <dbReference type="EMBL" id="CAG8772268.1"/>
    </source>
</evidence>
<gene>
    <name evidence="2" type="ORF">RFULGI_LOCUS15145</name>
</gene>
<sequence>MPPVSYINRRNTISEALKELNNYPSNSKRPSINSVAKSFGIPEATLRRAVKNGNPPNRTGPPTILTKHEEDQLAGYCINVQKLGFGLTRSGVNHCVMEILRLSKRPHPFNNNGPGHDWWVRFMRDHPELSFRTPQELSEARAQKANATIEEHITLKNENDLLRSQVKKLSEELETYKNPGTCALCLALKYPVSQAQNSQ</sequence>
<feature type="non-terminal residue" evidence="2">
    <location>
        <position position="1"/>
    </location>
</feature>
<dbReference type="OrthoDB" id="2433406at2759"/>
<feature type="region of interest" description="Disordered" evidence="1">
    <location>
        <begin position="46"/>
        <end position="65"/>
    </location>
</feature>